<keyword evidence="2" id="KW-0378">Hydrolase</keyword>
<dbReference type="OrthoDB" id="2463879at2"/>
<accession>A0A0B5FHE6</accession>
<feature type="domain" description="DUF4815" evidence="1">
    <location>
        <begin position="7"/>
        <end position="126"/>
    </location>
</feature>
<dbReference type="RefSeq" id="WP_040200560.1">
    <property type="nucleotide sequence ID" value="NZ_CP010311.1"/>
</dbReference>
<name>A0A0B5FHE6_9BACT</name>
<organism evidence="2 3">
    <name type="scientific">Geoalkalibacter subterraneus</name>
    <dbReference type="NCBI Taxonomy" id="483547"/>
    <lineage>
        <taxon>Bacteria</taxon>
        <taxon>Pseudomonadati</taxon>
        <taxon>Thermodesulfobacteriota</taxon>
        <taxon>Desulfuromonadia</taxon>
        <taxon>Desulfuromonadales</taxon>
        <taxon>Geoalkalibacteraceae</taxon>
        <taxon>Geoalkalibacter</taxon>
    </lineage>
</organism>
<dbReference type="KEGG" id="gsb:GSUB_09915"/>
<feature type="domain" description="DUF4815" evidence="1">
    <location>
        <begin position="505"/>
        <end position="733"/>
    </location>
</feature>
<sequence>MSISRETFDPTKNYKRIRYHQDRDLLDSELNEQQDIINLERRKIADILFKEGSIIMGLEVSAAANVLTMAPGVVYIDGHLEQVSGATLTYDPATTSGADYVYVELLKYNYGYTQDPALINPATGEPTAEREKWVLSLKATDTSGQTLPNNVAERRVIPIYKFDRESGDVTPTVQEKSNLYLRDLLGTLPGSRITVSSITEDQLSFAAAEGLNSLIQNLAERTFDQAGSYLVRGFDTFIGGVDDDSVEAITNAGRAYIQGFRHQRDLPTSTLVPKSIATKSVRGEQKTFDINKHRYPVNSTPLKETTQVEAIVEITRNVTRGSVGGGEDLLDPNPVVDILEVSQGATIFQEGVDWQQSGNHVDWLGSGNEPAIGTTYTVRWTYTKQMVKGTDYVDSGWFGQANHPAAGNYFYLVTAYNATGETAFNAAAVIARATAAGEMNKLSWLPVSGATGYRVYRAATNGARTDYKRLMELGSEALSYVDDGVEEIGTVSPPATNTAGLTMSPVQLELGNLNVINFGRGSLGDQPVNGSNCSLDYDYYLGRRDIVYATTTEIKRLEGAPADFPKLPIVPENALGLCSIDCPPNSTDMEIRNFGLTRITMDQIHDIIQDVEDLKYNDAQYQMNNELQNRDAQTKKGIYSDDFSNTAQSDIYHAEWDARVNEIARFVAPDRIPHSTVLSVDQAGSNASFFGSLALLPGNETVLVEQNDWSEERNINPYAVFDKPPAMLQITPNLGRRGQTGIAVTGINFTPSKSGIVLRCDGQVMASNLISDEAGRVSASFTIPTNARNGNRIVEMADGVYSARASLQINDPLVITRIERIIENRIIRVPVVQVVWRTQTIFVPRDPLAQTFSFTQNQVISSIGLQFTARDPSIPVTVQIRGVTTGLPNGVVFAEKVLAPNEISLSGETRIRFDDPFYAEANTSYSVVLLTNSTNYKVRTATLGKMGRWGIITRQTYMEGVLLESSNAETWTPLNGSDLAMKIYGYNFQSEGMIRFQPITGVQFSDINLDEYSAIPQGTGLDWEYSTDGGVTWDAMVPAEEERLPNLATRVQIRVRLSSSLANDTPAINFRDVNLVGYLNKTTGAYLTRENELTQGVESTKAYVQMQIPSGTTLQWFASNDGGLTWEAMTIQDTRPIDENWTEYTLVRTFTDNTGNKVRYKAEMTGTPLIYPRIHSLGATLS</sequence>
<feature type="domain" description="DUF4815" evidence="1">
    <location>
        <begin position="210"/>
        <end position="392"/>
    </location>
</feature>
<dbReference type="AlphaFoldDB" id="A0A0B5FHE6"/>
<dbReference type="SUPFAM" id="SSF110296">
    <property type="entry name" value="Oligoxyloglucan reducing end-specific cellobiohydrolase"/>
    <property type="match status" value="1"/>
</dbReference>
<evidence type="ECO:0000259" key="1">
    <source>
        <dbReference type="Pfam" id="PF16075"/>
    </source>
</evidence>
<evidence type="ECO:0000313" key="2">
    <source>
        <dbReference type="EMBL" id="AJF06798.1"/>
    </source>
</evidence>
<dbReference type="HOGENOM" id="CLU_288814_0_0_7"/>
<dbReference type="InterPro" id="IPR032096">
    <property type="entry name" value="DUF4815"/>
</dbReference>
<dbReference type="EMBL" id="CP010311">
    <property type="protein sequence ID" value="AJF06798.1"/>
    <property type="molecule type" value="Genomic_DNA"/>
</dbReference>
<gene>
    <name evidence="2" type="ORF">GSUB_09915</name>
</gene>
<dbReference type="Pfam" id="PF16075">
    <property type="entry name" value="DUF4815"/>
    <property type="match status" value="3"/>
</dbReference>
<protein>
    <submittedName>
        <fullName evidence="2">Glycosyl hydrolase</fullName>
    </submittedName>
</protein>
<proteinExistence type="predicted"/>
<dbReference type="STRING" id="483547.GSUB_09915"/>
<dbReference type="GO" id="GO:0016787">
    <property type="term" value="F:hydrolase activity"/>
    <property type="evidence" value="ECO:0007669"/>
    <property type="project" value="UniProtKB-KW"/>
</dbReference>
<dbReference type="Gene3D" id="2.60.40.10">
    <property type="entry name" value="Immunoglobulins"/>
    <property type="match status" value="1"/>
</dbReference>
<dbReference type="InterPro" id="IPR013783">
    <property type="entry name" value="Ig-like_fold"/>
</dbReference>
<evidence type="ECO:0000313" key="3">
    <source>
        <dbReference type="Proteomes" id="UP000035036"/>
    </source>
</evidence>
<dbReference type="Proteomes" id="UP000035036">
    <property type="component" value="Chromosome"/>
</dbReference>
<reference evidence="2 3" key="1">
    <citation type="journal article" date="2015" name="Genome Announc.">
        <title>Genomes of Geoalkalibacter ferrihydriticus Z-0531T and Geoalkalibacter subterraneus Red1T, Two Haloalkaliphilic Metal-Reducing Deltaproteobacteria.</title>
        <authorList>
            <person name="Badalamenti J.P."/>
            <person name="Krajmalnik-Brown R."/>
            <person name="Torres C.I."/>
            <person name="Bond D.R."/>
        </authorList>
    </citation>
    <scope>NUCLEOTIDE SEQUENCE [LARGE SCALE GENOMIC DNA]</scope>
    <source>
        <strain evidence="2 3">Red1</strain>
    </source>
</reference>
<keyword evidence="3" id="KW-1185">Reference proteome</keyword>